<organism evidence="1 2">
    <name type="scientific">Parasulfuritortus cantonensis</name>
    <dbReference type="NCBI Taxonomy" id="2528202"/>
    <lineage>
        <taxon>Bacteria</taxon>
        <taxon>Pseudomonadati</taxon>
        <taxon>Pseudomonadota</taxon>
        <taxon>Betaproteobacteria</taxon>
        <taxon>Nitrosomonadales</taxon>
        <taxon>Thiobacillaceae</taxon>
        <taxon>Parasulfuritortus</taxon>
    </lineage>
</organism>
<protein>
    <submittedName>
        <fullName evidence="1">Uncharacterized protein</fullName>
    </submittedName>
</protein>
<comment type="caution">
    <text evidence="1">The sequence shown here is derived from an EMBL/GenBank/DDBJ whole genome shotgun (WGS) entry which is preliminary data.</text>
</comment>
<dbReference type="OrthoDB" id="9800518at2"/>
<evidence type="ECO:0000313" key="1">
    <source>
        <dbReference type="EMBL" id="TCJ14968.1"/>
    </source>
</evidence>
<sequence length="117" mass="12122">MTGAIRLAGAAEAWGTADFKAVLKREVEGLDPARLPLQQGLSTCSHALDEPVTALVIGAAEVGGRIQARVGVFYSGIIAGCSCADDPTPFEPQNEYCEMLFEIDPASGAAVIALADD</sequence>
<keyword evidence="2" id="KW-1185">Reference proteome</keyword>
<proteinExistence type="predicted"/>
<accession>A0A4R1BDA9</accession>
<dbReference type="EMBL" id="SJZB01000032">
    <property type="protein sequence ID" value="TCJ14968.1"/>
    <property type="molecule type" value="Genomic_DNA"/>
</dbReference>
<dbReference type="AlphaFoldDB" id="A0A4R1BDA9"/>
<gene>
    <name evidence="1" type="ORF">EZJ19_08800</name>
</gene>
<name>A0A4R1BDA9_9PROT</name>
<evidence type="ECO:0000313" key="2">
    <source>
        <dbReference type="Proteomes" id="UP000295443"/>
    </source>
</evidence>
<dbReference type="Proteomes" id="UP000295443">
    <property type="component" value="Unassembled WGS sequence"/>
</dbReference>
<dbReference type="RefSeq" id="WP_131446690.1">
    <property type="nucleotide sequence ID" value="NZ_SJZB01000032.1"/>
</dbReference>
<reference evidence="1 2" key="1">
    <citation type="submission" date="2019-03" db="EMBL/GenBank/DDBJ databases">
        <title>Genome sequence of Thiobacillaceae bacterium LSR1, a sulfur-oxidizing bacterium isolated from freshwater sediment.</title>
        <authorList>
            <person name="Li S."/>
        </authorList>
    </citation>
    <scope>NUCLEOTIDE SEQUENCE [LARGE SCALE GENOMIC DNA]</scope>
    <source>
        <strain evidence="1 2">LSR1</strain>
    </source>
</reference>